<name>A0A517Q000_9PLAN</name>
<dbReference type="Proteomes" id="UP000315647">
    <property type="component" value="Chromosome"/>
</dbReference>
<organism evidence="1 2">
    <name type="scientific">Gimesia panareensis</name>
    <dbReference type="NCBI Taxonomy" id="2527978"/>
    <lineage>
        <taxon>Bacteria</taxon>
        <taxon>Pseudomonadati</taxon>
        <taxon>Planctomycetota</taxon>
        <taxon>Planctomycetia</taxon>
        <taxon>Planctomycetales</taxon>
        <taxon>Planctomycetaceae</taxon>
        <taxon>Gimesia</taxon>
    </lineage>
</organism>
<keyword evidence="2" id="KW-1185">Reference proteome</keyword>
<dbReference type="EMBL" id="CP037421">
    <property type="protein sequence ID" value="QDT24959.1"/>
    <property type="molecule type" value="Genomic_DNA"/>
</dbReference>
<reference evidence="1 2" key="1">
    <citation type="submission" date="2019-03" db="EMBL/GenBank/DDBJ databases">
        <title>Deep-cultivation of Planctomycetes and their phenomic and genomic characterization uncovers novel biology.</title>
        <authorList>
            <person name="Wiegand S."/>
            <person name="Jogler M."/>
            <person name="Boedeker C."/>
            <person name="Pinto D."/>
            <person name="Vollmers J."/>
            <person name="Rivas-Marin E."/>
            <person name="Kohn T."/>
            <person name="Peeters S.H."/>
            <person name="Heuer A."/>
            <person name="Rast P."/>
            <person name="Oberbeckmann S."/>
            <person name="Bunk B."/>
            <person name="Jeske O."/>
            <person name="Meyerdierks A."/>
            <person name="Storesund J.E."/>
            <person name="Kallscheuer N."/>
            <person name="Luecker S."/>
            <person name="Lage O.M."/>
            <person name="Pohl T."/>
            <person name="Merkel B.J."/>
            <person name="Hornburger P."/>
            <person name="Mueller R.-W."/>
            <person name="Bruemmer F."/>
            <person name="Labrenz M."/>
            <person name="Spormann A.M."/>
            <person name="Op den Camp H."/>
            <person name="Overmann J."/>
            <person name="Amann R."/>
            <person name="Jetten M.S.M."/>
            <person name="Mascher T."/>
            <person name="Medema M.H."/>
            <person name="Devos D.P."/>
            <person name="Kaster A.-K."/>
            <person name="Ovreas L."/>
            <person name="Rohde M."/>
            <person name="Galperin M.Y."/>
            <person name="Jogler C."/>
        </authorList>
    </citation>
    <scope>NUCLEOTIDE SEQUENCE [LARGE SCALE GENOMIC DNA]</scope>
    <source>
        <strain evidence="1 2">Enr10</strain>
    </source>
</reference>
<evidence type="ECO:0000313" key="1">
    <source>
        <dbReference type="EMBL" id="QDT24959.1"/>
    </source>
</evidence>
<sequence length="86" mass="9901">MIKEDKYRHALYALHVFFVSVRYNAAMAGDKRMSHAFDCLEIIPDYILDEADKTENIRGLIKDLVDLYPACSHALEVLDQETPPVF</sequence>
<protein>
    <submittedName>
        <fullName evidence="1">Uncharacterized protein</fullName>
    </submittedName>
</protein>
<gene>
    <name evidence="1" type="ORF">Enr10x_02530</name>
</gene>
<proteinExistence type="predicted"/>
<evidence type="ECO:0000313" key="2">
    <source>
        <dbReference type="Proteomes" id="UP000315647"/>
    </source>
</evidence>
<accession>A0A517Q000</accession>
<dbReference type="AlphaFoldDB" id="A0A517Q000"/>